<keyword evidence="7" id="KW-0732">Signal</keyword>
<evidence type="ECO:0000256" key="3">
    <source>
        <dbReference type="ARBA" id="ARBA00022801"/>
    </source>
</evidence>
<sequence>MNTAILLTVCMVTVSHAVPLLQDWHHFKEAFGKVYSDPQEEKLRKDIFLKHKSLIDEHNSLYKEGKVTFEMGINEFADLMDEEFRLLMLNQGLMAFSPRSSQLHQTEGTEEEGEVDWRQKGAVTGVKNQGMCGSCWAFSVTGSLEGHHYVKNNELVALSEQNLVDCAKGPKYRNQGCGGGWMTDSFRYILDNGGIDTAASYPYEARNGRCRFNNETIGARVSGYTEIPKDDEDALRDAVQNKGPVSVAIDASLYTFRFYRRGVYQDPLCGLAGLNHAVLAVGYGHHKKADYWLVKNSWGTAWGDSGYIKMRRNHKNHCGIATFASYPNV</sequence>
<evidence type="ECO:0000256" key="4">
    <source>
        <dbReference type="ARBA" id="ARBA00022807"/>
    </source>
</evidence>
<evidence type="ECO:0000259" key="9">
    <source>
        <dbReference type="SMART" id="SM00848"/>
    </source>
</evidence>
<keyword evidence="3" id="KW-0378">Hydrolase</keyword>
<dbReference type="InterPro" id="IPR013128">
    <property type="entry name" value="Peptidase_C1A"/>
</dbReference>
<dbReference type="InterPro" id="IPR013201">
    <property type="entry name" value="Prot_inhib_I29"/>
</dbReference>
<evidence type="ECO:0000259" key="8">
    <source>
        <dbReference type="SMART" id="SM00645"/>
    </source>
</evidence>
<protein>
    <submittedName>
        <fullName evidence="10">Cathepsin L</fullName>
    </submittedName>
</protein>
<dbReference type="FunFam" id="3.90.70.10:FF:000006">
    <property type="entry name" value="Cathepsin S"/>
    <property type="match status" value="1"/>
</dbReference>
<evidence type="ECO:0000256" key="1">
    <source>
        <dbReference type="ARBA" id="ARBA00008455"/>
    </source>
</evidence>
<dbReference type="EMBL" id="AK416868">
    <property type="protein sequence ID" value="BAN20083.1"/>
    <property type="molecule type" value="mRNA"/>
</dbReference>
<feature type="signal peptide" evidence="7">
    <location>
        <begin position="1"/>
        <end position="17"/>
    </location>
</feature>
<evidence type="ECO:0000256" key="6">
    <source>
        <dbReference type="ARBA" id="ARBA00023157"/>
    </source>
</evidence>
<accession>R4WCH2</accession>
<evidence type="ECO:0000256" key="7">
    <source>
        <dbReference type="SAM" id="SignalP"/>
    </source>
</evidence>
<dbReference type="InterPro" id="IPR000169">
    <property type="entry name" value="Pept_cys_AS"/>
</dbReference>
<dbReference type="PRINTS" id="PR00705">
    <property type="entry name" value="PAPAIN"/>
</dbReference>
<reference evidence="10" key="1">
    <citation type="journal article" date="2013" name="PLoS ONE">
        <title>Gene expression in gut symbiotic organ of stinkbug affected by extracellular bacterial symbiont.</title>
        <authorList>
            <person name="Futahashi R."/>
            <person name="Tanaka K."/>
            <person name="Tanahashi M."/>
            <person name="Nikoh N."/>
            <person name="Kikuchi Y."/>
            <person name="Lee B.L."/>
            <person name="Fukatsu T."/>
        </authorList>
    </citation>
    <scope>NUCLEOTIDE SEQUENCE</scope>
    <source>
        <tissue evidence="10">Midgut</tissue>
    </source>
</reference>
<dbReference type="InterPro" id="IPR038765">
    <property type="entry name" value="Papain-like_cys_pep_sf"/>
</dbReference>
<proteinExistence type="evidence at transcript level"/>
<dbReference type="PANTHER" id="PTHR12411">
    <property type="entry name" value="CYSTEINE PROTEASE FAMILY C1-RELATED"/>
    <property type="match status" value="1"/>
</dbReference>
<dbReference type="SMART" id="SM00848">
    <property type="entry name" value="Inhibitor_I29"/>
    <property type="match status" value="1"/>
</dbReference>
<feature type="chain" id="PRO_5018588328" evidence="7">
    <location>
        <begin position="18"/>
        <end position="329"/>
    </location>
</feature>
<evidence type="ECO:0000256" key="2">
    <source>
        <dbReference type="ARBA" id="ARBA00022670"/>
    </source>
</evidence>
<dbReference type="PROSITE" id="PS00640">
    <property type="entry name" value="THIOL_PROTEASE_ASN"/>
    <property type="match status" value="1"/>
</dbReference>
<dbReference type="InterPro" id="IPR000668">
    <property type="entry name" value="Peptidase_C1A_C"/>
</dbReference>
<dbReference type="InterPro" id="IPR025660">
    <property type="entry name" value="Pept_his_AS"/>
</dbReference>
<organism evidence="10">
    <name type="scientific">Riptortus pedestris</name>
    <name type="common">Bean bug</name>
    <dbReference type="NCBI Taxonomy" id="329032"/>
    <lineage>
        <taxon>Eukaryota</taxon>
        <taxon>Metazoa</taxon>
        <taxon>Ecdysozoa</taxon>
        <taxon>Arthropoda</taxon>
        <taxon>Hexapoda</taxon>
        <taxon>Insecta</taxon>
        <taxon>Pterygota</taxon>
        <taxon>Neoptera</taxon>
        <taxon>Paraneoptera</taxon>
        <taxon>Hemiptera</taxon>
        <taxon>Heteroptera</taxon>
        <taxon>Panheteroptera</taxon>
        <taxon>Pentatomomorpha</taxon>
        <taxon>Coreoidea</taxon>
        <taxon>Alydidae</taxon>
        <taxon>Riptortus</taxon>
    </lineage>
</organism>
<dbReference type="AlphaFoldDB" id="R4WCH2"/>
<dbReference type="SUPFAM" id="SSF54001">
    <property type="entry name" value="Cysteine proteinases"/>
    <property type="match status" value="1"/>
</dbReference>
<evidence type="ECO:0000313" key="10">
    <source>
        <dbReference type="EMBL" id="BAN20083.1"/>
    </source>
</evidence>
<keyword evidence="6" id="KW-1015">Disulfide bond</keyword>
<dbReference type="PROSITE" id="PS00639">
    <property type="entry name" value="THIOL_PROTEASE_HIS"/>
    <property type="match status" value="1"/>
</dbReference>
<feature type="domain" description="Peptidase C1A papain C-terminal" evidence="8">
    <location>
        <begin position="111"/>
        <end position="328"/>
    </location>
</feature>
<dbReference type="Pfam" id="PF08246">
    <property type="entry name" value="Inhibitor_I29"/>
    <property type="match status" value="1"/>
</dbReference>
<dbReference type="InterPro" id="IPR039417">
    <property type="entry name" value="Peptidase_C1A_papain-like"/>
</dbReference>
<dbReference type="Pfam" id="PF00112">
    <property type="entry name" value="Peptidase_C1"/>
    <property type="match status" value="1"/>
</dbReference>
<keyword evidence="2" id="KW-0645">Protease</keyword>
<dbReference type="PROSITE" id="PS00139">
    <property type="entry name" value="THIOL_PROTEASE_CYS"/>
    <property type="match status" value="1"/>
</dbReference>
<dbReference type="Gene3D" id="3.90.70.10">
    <property type="entry name" value="Cysteine proteinases"/>
    <property type="match status" value="1"/>
</dbReference>
<feature type="domain" description="Cathepsin propeptide inhibitor" evidence="9">
    <location>
        <begin position="24"/>
        <end position="84"/>
    </location>
</feature>
<keyword evidence="4" id="KW-0788">Thiol protease</keyword>
<keyword evidence="5" id="KW-0865">Zymogen</keyword>
<dbReference type="InterPro" id="IPR025661">
    <property type="entry name" value="Pept_asp_AS"/>
</dbReference>
<name>R4WCH2_RIPPE</name>
<dbReference type="SMART" id="SM00645">
    <property type="entry name" value="Pept_C1"/>
    <property type="match status" value="1"/>
</dbReference>
<dbReference type="GO" id="GO:0008234">
    <property type="term" value="F:cysteine-type peptidase activity"/>
    <property type="evidence" value="ECO:0007669"/>
    <property type="project" value="UniProtKB-KW"/>
</dbReference>
<dbReference type="CDD" id="cd02248">
    <property type="entry name" value="Peptidase_C1A"/>
    <property type="match status" value="1"/>
</dbReference>
<comment type="similarity">
    <text evidence="1">Belongs to the peptidase C1 family.</text>
</comment>
<dbReference type="GO" id="GO:0006508">
    <property type="term" value="P:proteolysis"/>
    <property type="evidence" value="ECO:0007669"/>
    <property type="project" value="UniProtKB-KW"/>
</dbReference>
<evidence type="ECO:0000256" key="5">
    <source>
        <dbReference type="ARBA" id="ARBA00023145"/>
    </source>
</evidence>